<dbReference type="WBParaSite" id="ES5_v2.g22564.t1">
    <property type="protein sequence ID" value="ES5_v2.g22564.t1"/>
    <property type="gene ID" value="ES5_v2.g22564"/>
</dbReference>
<name>A0AC34FZJ5_9BILA</name>
<sequence>MVRTYGQMPNQLFFSPHLPHLNVSRRHSGDGNSLLSSIKGLRWGEYIGSPDLDKKQWLLPALNANIGNHDSIGKLVPIHREAFCYGLPDKTELVLRLNVDNKDPLRRSFEASTTAVVSWKFIVFSPNADLLYIGTSCGLIRTYSIEYKNDTKIWHVKLANEFFAHKASISSLKVCDDFHIMLSTSIDGMACLWDSNKLMYIRTLKPIPYYSDETITLTSISSISADIAIIYQSGKGSRLVLYTVNGDIIGVYETGPGLTISSISMTNLEEGTGINCIAVGLQNGIIKLLETWTLSFVCDISVGTVEPVISIEFTCEGRRLYAALASGKVLCWQALSPSSPSSSSSSFCPKSVPNFRMLNPFV</sequence>
<protein>
    <submittedName>
        <fullName evidence="2">BEACH domain-containing protein</fullName>
    </submittedName>
</protein>
<evidence type="ECO:0000313" key="2">
    <source>
        <dbReference type="WBParaSite" id="ES5_v2.g22564.t1"/>
    </source>
</evidence>
<dbReference type="Proteomes" id="UP000887579">
    <property type="component" value="Unplaced"/>
</dbReference>
<evidence type="ECO:0000313" key="1">
    <source>
        <dbReference type="Proteomes" id="UP000887579"/>
    </source>
</evidence>
<accession>A0AC34FZJ5</accession>
<organism evidence="1 2">
    <name type="scientific">Panagrolaimus sp. ES5</name>
    <dbReference type="NCBI Taxonomy" id="591445"/>
    <lineage>
        <taxon>Eukaryota</taxon>
        <taxon>Metazoa</taxon>
        <taxon>Ecdysozoa</taxon>
        <taxon>Nematoda</taxon>
        <taxon>Chromadorea</taxon>
        <taxon>Rhabditida</taxon>
        <taxon>Tylenchina</taxon>
        <taxon>Panagrolaimomorpha</taxon>
        <taxon>Panagrolaimoidea</taxon>
        <taxon>Panagrolaimidae</taxon>
        <taxon>Panagrolaimus</taxon>
    </lineage>
</organism>
<proteinExistence type="predicted"/>
<reference evidence="2" key="1">
    <citation type="submission" date="2022-11" db="UniProtKB">
        <authorList>
            <consortium name="WormBaseParasite"/>
        </authorList>
    </citation>
    <scope>IDENTIFICATION</scope>
</reference>